<evidence type="ECO:0000313" key="8">
    <source>
        <dbReference type="EMBL" id="GGC98758.1"/>
    </source>
</evidence>
<dbReference type="AlphaFoldDB" id="A0A8J2V6Z4"/>
<evidence type="ECO:0000256" key="5">
    <source>
        <dbReference type="ARBA" id="ARBA00022989"/>
    </source>
</evidence>
<comment type="subcellular location">
    <subcellularLocation>
        <location evidence="1">Cell membrane</location>
        <topology evidence="1">Multi-pass membrane protein</topology>
    </subcellularLocation>
</comment>
<name>A0A8J2V6Z4_9PROT</name>
<keyword evidence="5 7" id="KW-1133">Transmembrane helix</keyword>
<dbReference type="InterPro" id="IPR050833">
    <property type="entry name" value="Poly_Biosynth_Transport"/>
</dbReference>
<feature type="transmembrane region" description="Helical" evidence="7">
    <location>
        <begin position="438"/>
        <end position="468"/>
    </location>
</feature>
<proteinExistence type="inferred from homology"/>
<keyword evidence="4 7" id="KW-0812">Transmembrane</keyword>
<feature type="transmembrane region" description="Helical" evidence="7">
    <location>
        <begin position="277"/>
        <end position="300"/>
    </location>
</feature>
<dbReference type="PANTHER" id="PTHR30250">
    <property type="entry name" value="PST FAMILY PREDICTED COLANIC ACID TRANSPORTER"/>
    <property type="match status" value="1"/>
</dbReference>
<keyword evidence="3" id="KW-1003">Cell membrane</keyword>
<feature type="transmembrane region" description="Helical" evidence="7">
    <location>
        <begin position="76"/>
        <end position="97"/>
    </location>
</feature>
<protein>
    <submittedName>
        <fullName evidence="8">Succinoglycan biosynthesis transport protein ExoT</fullName>
    </submittedName>
</protein>
<gene>
    <name evidence="8" type="primary">exoT</name>
    <name evidence="8" type="ORF">GCM10011342_04640</name>
</gene>
<dbReference type="EMBL" id="BMGH01000001">
    <property type="protein sequence ID" value="GGC98758.1"/>
    <property type="molecule type" value="Genomic_DNA"/>
</dbReference>
<evidence type="ECO:0000256" key="2">
    <source>
        <dbReference type="ARBA" id="ARBA00007430"/>
    </source>
</evidence>
<dbReference type="PANTHER" id="PTHR30250:SF10">
    <property type="entry name" value="LIPOPOLYSACCHARIDE BIOSYNTHESIS PROTEIN WZXC"/>
    <property type="match status" value="1"/>
</dbReference>
<dbReference type="GO" id="GO:0005886">
    <property type="term" value="C:plasma membrane"/>
    <property type="evidence" value="ECO:0007669"/>
    <property type="project" value="UniProtKB-SubCell"/>
</dbReference>
<dbReference type="Pfam" id="PF13440">
    <property type="entry name" value="Polysacc_synt_3"/>
    <property type="match status" value="1"/>
</dbReference>
<evidence type="ECO:0000256" key="6">
    <source>
        <dbReference type="ARBA" id="ARBA00023136"/>
    </source>
</evidence>
<evidence type="ECO:0000256" key="3">
    <source>
        <dbReference type="ARBA" id="ARBA00022475"/>
    </source>
</evidence>
<keyword evidence="9" id="KW-1185">Reference proteome</keyword>
<evidence type="ECO:0000256" key="1">
    <source>
        <dbReference type="ARBA" id="ARBA00004651"/>
    </source>
</evidence>
<feature type="transmembrane region" description="Helical" evidence="7">
    <location>
        <begin position="109"/>
        <end position="132"/>
    </location>
</feature>
<keyword evidence="6 7" id="KW-0472">Membrane</keyword>
<feature type="transmembrane region" description="Helical" evidence="7">
    <location>
        <begin position="312"/>
        <end position="336"/>
    </location>
</feature>
<evidence type="ECO:0000313" key="9">
    <source>
        <dbReference type="Proteomes" id="UP000613582"/>
    </source>
</evidence>
<dbReference type="Proteomes" id="UP000613582">
    <property type="component" value="Unassembled WGS sequence"/>
</dbReference>
<evidence type="ECO:0000256" key="7">
    <source>
        <dbReference type="SAM" id="Phobius"/>
    </source>
</evidence>
<reference evidence="8" key="1">
    <citation type="journal article" date="2014" name="Int. J. Syst. Evol. Microbiol.">
        <title>Complete genome sequence of Corynebacterium casei LMG S-19264T (=DSM 44701T), isolated from a smear-ripened cheese.</title>
        <authorList>
            <consortium name="US DOE Joint Genome Institute (JGI-PGF)"/>
            <person name="Walter F."/>
            <person name="Albersmeier A."/>
            <person name="Kalinowski J."/>
            <person name="Ruckert C."/>
        </authorList>
    </citation>
    <scope>NUCLEOTIDE SEQUENCE</scope>
    <source>
        <strain evidence="8">CGMCC 1.12921</strain>
    </source>
</reference>
<accession>A0A8J2V6Z4</accession>
<sequence length="503" mass="52616">MARGAGWLAAAHGASFLIKLALIPVLTRLLAPEEFGIVAASMALIMFIAILGGRGGLSAAVVVFHRDNSQAWRTAYSVTLAIAGFCALVMIVLAPAISSLIGLPQAVPYLRAIALLTPIMLSAEFMSILLVSRNKYRTESQAGLVAETTAAVLAIIAAFLGAGAWALVLQHFLAQGIRFIVFTRATRLYPALRPDLSLIRPMLPYAAKSTGGELVNFFAIQAPVLLVSRGLGAASAGLYGVANRLSSLPGDIILHSLARVLFPAFAELKSDGERARAVVWSGTANTFLLLPILLGIAAVSVPLTRVLLGWEFAPAAGILAGLAISKAITAPCVGLYAFMRAVNRSGTLFWLLAARALFIIAGVIIGMALGGLDGAAIGMAASSLPGLLLTWLAVHSIVAFSWRDVLVPFGKIAACGAVMFVAVSLYVGWGEGAAVNEILVLVSAIALGVIVYVCLLAGMFFPAIIAFLKKPDTEHSLKGMIDRLRRRIDRGRAPKASATGGQA</sequence>
<organism evidence="8 9">
    <name type="scientific">Aquisalinus flavus</name>
    <dbReference type="NCBI Taxonomy" id="1526572"/>
    <lineage>
        <taxon>Bacteria</taxon>
        <taxon>Pseudomonadati</taxon>
        <taxon>Pseudomonadota</taxon>
        <taxon>Alphaproteobacteria</taxon>
        <taxon>Parvularculales</taxon>
        <taxon>Parvularculaceae</taxon>
        <taxon>Aquisalinus</taxon>
    </lineage>
</organism>
<feature type="transmembrane region" description="Helical" evidence="7">
    <location>
        <begin position="375"/>
        <end position="394"/>
    </location>
</feature>
<feature type="transmembrane region" description="Helical" evidence="7">
    <location>
        <begin position="348"/>
        <end position="369"/>
    </location>
</feature>
<feature type="transmembrane region" description="Helical" evidence="7">
    <location>
        <begin position="144"/>
        <end position="166"/>
    </location>
</feature>
<reference evidence="8" key="2">
    <citation type="submission" date="2020-09" db="EMBL/GenBank/DDBJ databases">
        <authorList>
            <person name="Sun Q."/>
            <person name="Zhou Y."/>
        </authorList>
    </citation>
    <scope>NUCLEOTIDE SEQUENCE</scope>
    <source>
        <strain evidence="8">CGMCC 1.12921</strain>
    </source>
</reference>
<comment type="similarity">
    <text evidence="2">Belongs to the polysaccharide synthase family.</text>
</comment>
<evidence type="ECO:0000256" key="4">
    <source>
        <dbReference type="ARBA" id="ARBA00022692"/>
    </source>
</evidence>
<feature type="transmembrane region" description="Helical" evidence="7">
    <location>
        <begin position="37"/>
        <end position="64"/>
    </location>
</feature>
<comment type="caution">
    <text evidence="8">The sequence shown here is derived from an EMBL/GenBank/DDBJ whole genome shotgun (WGS) entry which is preliminary data.</text>
</comment>
<feature type="transmembrane region" description="Helical" evidence="7">
    <location>
        <begin position="406"/>
        <end position="426"/>
    </location>
</feature>
<feature type="transmembrane region" description="Helical" evidence="7">
    <location>
        <begin position="7"/>
        <end position="31"/>
    </location>
</feature>